<feature type="domain" description="HTH marR-type" evidence="4">
    <location>
        <begin position="4"/>
        <end position="137"/>
    </location>
</feature>
<dbReference type="InterPro" id="IPR036388">
    <property type="entry name" value="WH-like_DNA-bd_sf"/>
</dbReference>
<protein>
    <submittedName>
        <fullName evidence="5">MarR family transcriptional regulator</fullName>
    </submittedName>
</protein>
<evidence type="ECO:0000256" key="3">
    <source>
        <dbReference type="ARBA" id="ARBA00023163"/>
    </source>
</evidence>
<gene>
    <name evidence="5" type="ORF">GRI32_00695</name>
</gene>
<dbReference type="Pfam" id="PF01047">
    <property type="entry name" value="MarR"/>
    <property type="match status" value="1"/>
</dbReference>
<dbReference type="InterPro" id="IPR036390">
    <property type="entry name" value="WH_DNA-bd_sf"/>
</dbReference>
<dbReference type="SMART" id="SM00347">
    <property type="entry name" value="HTH_MARR"/>
    <property type="match status" value="1"/>
</dbReference>
<name>A0A844ZI65_9SPHN</name>
<dbReference type="Gene3D" id="1.10.10.10">
    <property type="entry name" value="Winged helix-like DNA-binding domain superfamily/Winged helix DNA-binding domain"/>
    <property type="match status" value="1"/>
</dbReference>
<dbReference type="Proteomes" id="UP000435243">
    <property type="component" value="Unassembled WGS sequence"/>
</dbReference>
<dbReference type="PRINTS" id="PR00598">
    <property type="entry name" value="HTHMARR"/>
</dbReference>
<dbReference type="EMBL" id="WTYY01000001">
    <property type="protein sequence ID" value="MXO87254.1"/>
    <property type="molecule type" value="Genomic_DNA"/>
</dbReference>
<reference evidence="5 6" key="1">
    <citation type="submission" date="2019-12" db="EMBL/GenBank/DDBJ databases">
        <title>Genomic-based taxomic classification of the family Erythrobacteraceae.</title>
        <authorList>
            <person name="Xu L."/>
        </authorList>
    </citation>
    <scope>NUCLEOTIDE SEQUENCE [LARGE SCALE GENOMIC DNA]</scope>
    <source>
        <strain evidence="5 6">JCM 16339</strain>
    </source>
</reference>
<dbReference type="GO" id="GO:0003700">
    <property type="term" value="F:DNA-binding transcription factor activity"/>
    <property type="evidence" value="ECO:0007669"/>
    <property type="project" value="InterPro"/>
</dbReference>
<dbReference type="OrthoDB" id="582199at2"/>
<evidence type="ECO:0000259" key="4">
    <source>
        <dbReference type="PROSITE" id="PS50995"/>
    </source>
</evidence>
<dbReference type="PANTHER" id="PTHR42756">
    <property type="entry name" value="TRANSCRIPTIONAL REGULATOR, MARR"/>
    <property type="match status" value="1"/>
</dbReference>
<dbReference type="InterPro" id="IPR000835">
    <property type="entry name" value="HTH_MarR-typ"/>
</dbReference>
<dbReference type="SUPFAM" id="SSF46785">
    <property type="entry name" value="Winged helix' DNA-binding domain"/>
    <property type="match status" value="1"/>
</dbReference>
<evidence type="ECO:0000256" key="1">
    <source>
        <dbReference type="ARBA" id="ARBA00023015"/>
    </source>
</evidence>
<sequence length="160" mass="18061">MTRDISLMIKMVLIVRGFRSQLDEKLRKIGQSATRMEVLGAIVNMQGPKSQSDLAKRLRIEGATVTRMVDMLSKDGLVERTADPHDRRVNLLLVTPKGEQALEQIFGIYDAMRGHILTDLGIEDMEAMHVLLDKMMARLDSPMDPQVRIESTAPMDRLTD</sequence>
<dbReference type="RefSeq" id="WP_160589217.1">
    <property type="nucleotide sequence ID" value="NZ_BAAAFP010000002.1"/>
</dbReference>
<dbReference type="PROSITE" id="PS50995">
    <property type="entry name" value="HTH_MARR_2"/>
    <property type="match status" value="1"/>
</dbReference>
<dbReference type="AlphaFoldDB" id="A0A844ZI65"/>
<keyword evidence="1" id="KW-0805">Transcription regulation</keyword>
<evidence type="ECO:0000313" key="6">
    <source>
        <dbReference type="Proteomes" id="UP000435243"/>
    </source>
</evidence>
<dbReference type="GO" id="GO:0003677">
    <property type="term" value="F:DNA binding"/>
    <property type="evidence" value="ECO:0007669"/>
    <property type="project" value="UniProtKB-KW"/>
</dbReference>
<proteinExistence type="predicted"/>
<keyword evidence="2" id="KW-0238">DNA-binding</keyword>
<evidence type="ECO:0000313" key="5">
    <source>
        <dbReference type="EMBL" id="MXO87254.1"/>
    </source>
</evidence>
<keyword evidence="3" id="KW-0804">Transcription</keyword>
<keyword evidence="6" id="KW-1185">Reference proteome</keyword>
<organism evidence="5 6">
    <name type="scientific">Alteraurantiacibacter aestuarii</name>
    <dbReference type="NCBI Taxonomy" id="650004"/>
    <lineage>
        <taxon>Bacteria</taxon>
        <taxon>Pseudomonadati</taxon>
        <taxon>Pseudomonadota</taxon>
        <taxon>Alphaproteobacteria</taxon>
        <taxon>Sphingomonadales</taxon>
        <taxon>Erythrobacteraceae</taxon>
        <taxon>Alteraurantiacibacter</taxon>
    </lineage>
</organism>
<comment type="caution">
    <text evidence="5">The sequence shown here is derived from an EMBL/GenBank/DDBJ whole genome shotgun (WGS) entry which is preliminary data.</text>
</comment>
<evidence type="ECO:0000256" key="2">
    <source>
        <dbReference type="ARBA" id="ARBA00023125"/>
    </source>
</evidence>
<dbReference type="PANTHER" id="PTHR42756:SF1">
    <property type="entry name" value="TRANSCRIPTIONAL REPRESSOR OF EMRAB OPERON"/>
    <property type="match status" value="1"/>
</dbReference>
<accession>A0A844ZI65</accession>